<sequence length="217" mass="25599">MIKNPKYIVGYLNVFPNYRHNARKDGYGCSELSPKSLGPIEHNMPGLPTALNLENFHQYAKFWSFEIDINDMPTEQTLHHRIKGYQSKIPARHKHSNDILSKYGNVNAPKYSLYYRSDGTPLKYSYLECRYFYCHYYELLATETKSYKELLHKIKQGYNLNIVGYDGYPPSGHIEMYLDISKPYGHEMVLYALLTIPETCSYPWNIYNREHKELYIL</sequence>
<name>A0A6C0J4E0_9ZZZZ</name>
<reference evidence="1" key="1">
    <citation type="journal article" date="2020" name="Nature">
        <title>Giant virus diversity and host interactions through global metagenomics.</title>
        <authorList>
            <person name="Schulz F."/>
            <person name="Roux S."/>
            <person name="Paez-Espino D."/>
            <person name="Jungbluth S."/>
            <person name="Walsh D.A."/>
            <person name="Denef V.J."/>
            <person name="McMahon K.D."/>
            <person name="Konstantinidis K.T."/>
            <person name="Eloe-Fadrosh E.A."/>
            <person name="Kyrpides N.C."/>
            <person name="Woyke T."/>
        </authorList>
    </citation>
    <scope>NUCLEOTIDE SEQUENCE</scope>
    <source>
        <strain evidence="1">GVMAG-M-3300025860-20</strain>
    </source>
</reference>
<accession>A0A6C0J4E0</accession>
<organism evidence="1">
    <name type="scientific">viral metagenome</name>
    <dbReference type="NCBI Taxonomy" id="1070528"/>
    <lineage>
        <taxon>unclassified sequences</taxon>
        <taxon>metagenomes</taxon>
        <taxon>organismal metagenomes</taxon>
    </lineage>
</organism>
<proteinExistence type="predicted"/>
<dbReference type="EMBL" id="MN740327">
    <property type="protein sequence ID" value="QHU00492.1"/>
    <property type="molecule type" value="Genomic_DNA"/>
</dbReference>
<evidence type="ECO:0000313" key="1">
    <source>
        <dbReference type="EMBL" id="QHU00492.1"/>
    </source>
</evidence>
<protein>
    <submittedName>
        <fullName evidence="1">Uncharacterized protein</fullName>
    </submittedName>
</protein>
<dbReference type="AlphaFoldDB" id="A0A6C0J4E0"/>